<dbReference type="GO" id="GO:0032259">
    <property type="term" value="P:methylation"/>
    <property type="evidence" value="ECO:0007669"/>
    <property type="project" value="UniProtKB-KW"/>
</dbReference>
<name>A0A2T6FS37_9BACL</name>
<dbReference type="PANTHER" id="PTHR46098">
    <property type="entry name" value="TRNA (CYTOSINE(38)-C(5))-METHYLTRANSFERASE"/>
    <property type="match status" value="1"/>
</dbReference>
<dbReference type="REBASE" id="268341">
    <property type="entry name" value="M.PelAC13ORF33030P"/>
</dbReference>
<dbReference type="PROSITE" id="PS51679">
    <property type="entry name" value="SAM_MT_C5"/>
    <property type="match status" value="1"/>
</dbReference>
<dbReference type="EMBL" id="PYHP01000099">
    <property type="protein sequence ID" value="PUA34706.1"/>
    <property type="molecule type" value="Genomic_DNA"/>
</dbReference>
<proteinExistence type="inferred from homology"/>
<protein>
    <recommendedName>
        <fullName evidence="1">DNA (cytosine-5-)-methyltransferase</fullName>
        <ecNumber evidence="1">2.1.1.37</ecNumber>
    </recommendedName>
</protein>
<dbReference type="Gene3D" id="3.90.120.10">
    <property type="entry name" value="DNA Methylase, subunit A, domain 2"/>
    <property type="match status" value="1"/>
</dbReference>
<evidence type="ECO:0000256" key="4">
    <source>
        <dbReference type="ARBA" id="ARBA00022691"/>
    </source>
</evidence>
<reference evidence="8 9" key="1">
    <citation type="submission" date="2018-03" db="EMBL/GenBank/DDBJ databases">
        <title>Genome sequence of Paenibacillus elgii strain AC13 an antimicrobial compound producing bacteria.</title>
        <authorList>
            <person name="Kurokawa A.S."/>
            <person name="Araujo J.F."/>
            <person name="Costa R.A."/>
            <person name="Ortega D.B."/>
            <person name="Pires A.S."/>
            <person name="Pappas G.J.Jr."/>
            <person name="Franco O.L."/>
            <person name="Barreto C."/>
            <person name="Magalhaes B.S."/>
            <person name="Kruger R.H."/>
        </authorList>
    </citation>
    <scope>NUCLEOTIDE SEQUENCE [LARGE SCALE GENOMIC DNA]</scope>
    <source>
        <strain evidence="8 9">AC13</strain>
    </source>
</reference>
<dbReference type="PANTHER" id="PTHR46098:SF1">
    <property type="entry name" value="TRNA (CYTOSINE(38)-C(5))-METHYLTRANSFERASE"/>
    <property type="match status" value="1"/>
</dbReference>
<keyword evidence="5" id="KW-0680">Restriction system</keyword>
<dbReference type="NCBIfam" id="TIGR00675">
    <property type="entry name" value="dcm"/>
    <property type="match status" value="1"/>
</dbReference>
<sequence>MDSRCSYRPTALEFFAGSGLVSYAIKRHFKVVWANDNCDKKAAVYTANHGNKRFVLDSIENIRGRKLPYADMSWASFPCQDLSLAGLNAGITGQRSGLVWEWLRVIDEMPKKPPLLVAENVEGLVSREAGGYYRLLHQELIARNYLVGAMLLDAERWIPQSRPRIFIVAVRNDFMLPKEYTTKEPNWLHTKSIQKAALGLENWVWWSMPEPKRRTKTIEDIIEWDAPYDDIKVIQRNLDLLSTRHFERLHRERTRVAPGYKRTRNGTQVLEIRFDGVAGCLRTPEGGSSRQLLVLLNEQGEYRTRLLTVRETARLMGAPDSYKLPGTYNEGYKAMGDAVAVPVARYLANNLLHPLAVAYHEQNSKVGDPYIERITI</sequence>
<evidence type="ECO:0000256" key="6">
    <source>
        <dbReference type="PROSITE-ProRule" id="PRU01016"/>
    </source>
</evidence>
<dbReference type="PRINTS" id="PR00105">
    <property type="entry name" value="C5METTRFRASE"/>
</dbReference>
<evidence type="ECO:0000313" key="8">
    <source>
        <dbReference type="EMBL" id="PUA34706.1"/>
    </source>
</evidence>
<dbReference type="InterPro" id="IPR029063">
    <property type="entry name" value="SAM-dependent_MTases_sf"/>
</dbReference>
<dbReference type="Pfam" id="PF00145">
    <property type="entry name" value="DNA_methylase"/>
    <property type="match status" value="1"/>
</dbReference>
<dbReference type="InterPro" id="IPR050750">
    <property type="entry name" value="C5-MTase"/>
</dbReference>
<dbReference type="RefSeq" id="WP_108534923.1">
    <property type="nucleotide sequence ID" value="NZ_PYHP01000099.1"/>
</dbReference>
<comment type="similarity">
    <text evidence="6 7">Belongs to the class I-like SAM-binding methyltransferase superfamily. C5-methyltransferase family.</text>
</comment>
<evidence type="ECO:0000256" key="5">
    <source>
        <dbReference type="ARBA" id="ARBA00022747"/>
    </source>
</evidence>
<accession>A0A2T6FS37</accession>
<organism evidence="8 9">
    <name type="scientific">Paenibacillus elgii</name>
    <dbReference type="NCBI Taxonomy" id="189691"/>
    <lineage>
        <taxon>Bacteria</taxon>
        <taxon>Bacillati</taxon>
        <taxon>Bacillota</taxon>
        <taxon>Bacilli</taxon>
        <taxon>Bacillales</taxon>
        <taxon>Paenibacillaceae</taxon>
        <taxon>Paenibacillus</taxon>
    </lineage>
</organism>
<dbReference type="Proteomes" id="UP000244184">
    <property type="component" value="Unassembled WGS sequence"/>
</dbReference>
<evidence type="ECO:0000256" key="1">
    <source>
        <dbReference type="ARBA" id="ARBA00011975"/>
    </source>
</evidence>
<evidence type="ECO:0000256" key="3">
    <source>
        <dbReference type="ARBA" id="ARBA00022679"/>
    </source>
</evidence>
<comment type="caution">
    <text evidence="8">The sequence shown here is derived from an EMBL/GenBank/DDBJ whole genome shotgun (WGS) entry which is preliminary data.</text>
</comment>
<keyword evidence="4 6" id="KW-0949">S-adenosyl-L-methionine</keyword>
<feature type="active site" evidence="6">
    <location>
        <position position="79"/>
    </location>
</feature>
<dbReference type="EC" id="2.1.1.37" evidence="1"/>
<dbReference type="Gene3D" id="3.40.50.150">
    <property type="entry name" value="Vaccinia Virus protein VP39"/>
    <property type="match status" value="1"/>
</dbReference>
<gene>
    <name evidence="8" type="ORF">C8Z91_33030</name>
</gene>
<dbReference type="AlphaFoldDB" id="A0A2T6FS37"/>
<dbReference type="GO" id="GO:0003886">
    <property type="term" value="F:DNA (cytosine-5-)-methyltransferase activity"/>
    <property type="evidence" value="ECO:0007669"/>
    <property type="project" value="UniProtKB-EC"/>
</dbReference>
<evidence type="ECO:0000313" key="9">
    <source>
        <dbReference type="Proteomes" id="UP000244184"/>
    </source>
</evidence>
<evidence type="ECO:0000256" key="2">
    <source>
        <dbReference type="ARBA" id="ARBA00022603"/>
    </source>
</evidence>
<keyword evidence="3 6" id="KW-0808">Transferase</keyword>
<evidence type="ECO:0000256" key="7">
    <source>
        <dbReference type="RuleBase" id="RU000416"/>
    </source>
</evidence>
<dbReference type="GO" id="GO:0009307">
    <property type="term" value="P:DNA restriction-modification system"/>
    <property type="evidence" value="ECO:0007669"/>
    <property type="project" value="UniProtKB-KW"/>
</dbReference>
<dbReference type="InterPro" id="IPR001525">
    <property type="entry name" value="C5_MeTfrase"/>
</dbReference>
<keyword evidence="2 6" id="KW-0489">Methyltransferase</keyword>
<dbReference type="SUPFAM" id="SSF53335">
    <property type="entry name" value="S-adenosyl-L-methionine-dependent methyltransferases"/>
    <property type="match status" value="1"/>
</dbReference>